<sequence length="466" mass="53884">MQDLTLSLAEEEYDGIDDEEEFEYYEGEGTVSQMRFLSGKKRKITYEELNVSTESPPPLPQNYEPRDFRQLTQLDGNGHLPTSVATTSAQVGFKCRSVLVNLCEMYLILIEIPHLKHKLKATNLMSLFDCKIENSDNQVIVSMVEHWWATTHTFHLPCGELGITPRYFTVHTGIGIETGEPMVLDESYTEYGNTLRIFPDMESKDYEKGCISFVHLQNYLDHIRYWCYEYCQIGHHILIDNRLDNFWPRMSGWHIKRQKLTENKAKRHLALMRQQLDLRTMNNMQWDPFRNMKNELKWEHRAVPYNPLENLHCFSSPDVVRSLRAAGWIEAQYYIVGHHVEYDAYWRHISYGALMSDITRCCNIDIPGIGTLTARVTFPHVEFSTGDFSTQETQIPPPQLDLRRTKGHLSQLNDYLNGEGIVVDWEDDEGEAGTSQAGTSRARGSRGRSSRGRTFESGDAPPRQSR</sequence>
<gene>
    <name evidence="2" type="ORF">GIB67_041424</name>
</gene>
<name>A0A7J7LRM6_9MAGN</name>
<dbReference type="Proteomes" id="UP000541444">
    <property type="component" value="Unassembled WGS sequence"/>
</dbReference>
<proteinExistence type="predicted"/>
<reference evidence="2 3" key="1">
    <citation type="journal article" date="2020" name="IScience">
        <title>Genome Sequencing of the Endangered Kingdonia uniflora (Circaeasteraceae, Ranunculales) Reveals Potential Mechanisms of Evolutionary Specialization.</title>
        <authorList>
            <person name="Sun Y."/>
            <person name="Deng T."/>
            <person name="Zhang A."/>
            <person name="Moore M.J."/>
            <person name="Landis J.B."/>
            <person name="Lin N."/>
            <person name="Zhang H."/>
            <person name="Zhang X."/>
            <person name="Huang J."/>
            <person name="Zhang X."/>
            <person name="Sun H."/>
            <person name="Wang H."/>
        </authorList>
    </citation>
    <scope>NUCLEOTIDE SEQUENCE [LARGE SCALE GENOMIC DNA]</scope>
    <source>
        <strain evidence="2">TB1705</strain>
        <tissue evidence="2">Leaf</tissue>
    </source>
</reference>
<evidence type="ECO:0000313" key="2">
    <source>
        <dbReference type="EMBL" id="KAF6145229.1"/>
    </source>
</evidence>
<accession>A0A7J7LRM6</accession>
<protein>
    <recommendedName>
        <fullName evidence="4">Aminotransferase-like plant mobile domain-containing protein</fullName>
    </recommendedName>
</protein>
<dbReference type="EMBL" id="JACGCM010002082">
    <property type="protein sequence ID" value="KAF6145229.1"/>
    <property type="molecule type" value="Genomic_DNA"/>
</dbReference>
<evidence type="ECO:0000256" key="1">
    <source>
        <dbReference type="SAM" id="MobiDB-lite"/>
    </source>
</evidence>
<comment type="caution">
    <text evidence="2">The sequence shown here is derived from an EMBL/GenBank/DDBJ whole genome shotgun (WGS) entry which is preliminary data.</text>
</comment>
<evidence type="ECO:0000313" key="3">
    <source>
        <dbReference type="Proteomes" id="UP000541444"/>
    </source>
</evidence>
<keyword evidence="3" id="KW-1185">Reference proteome</keyword>
<evidence type="ECO:0008006" key="4">
    <source>
        <dbReference type="Google" id="ProtNLM"/>
    </source>
</evidence>
<dbReference type="AlphaFoldDB" id="A0A7J7LRM6"/>
<feature type="region of interest" description="Disordered" evidence="1">
    <location>
        <begin position="426"/>
        <end position="466"/>
    </location>
</feature>
<feature type="non-terminal residue" evidence="2">
    <location>
        <position position="1"/>
    </location>
</feature>
<organism evidence="2 3">
    <name type="scientific">Kingdonia uniflora</name>
    <dbReference type="NCBI Taxonomy" id="39325"/>
    <lineage>
        <taxon>Eukaryota</taxon>
        <taxon>Viridiplantae</taxon>
        <taxon>Streptophyta</taxon>
        <taxon>Embryophyta</taxon>
        <taxon>Tracheophyta</taxon>
        <taxon>Spermatophyta</taxon>
        <taxon>Magnoliopsida</taxon>
        <taxon>Ranunculales</taxon>
        <taxon>Circaeasteraceae</taxon>
        <taxon>Kingdonia</taxon>
    </lineage>
</organism>